<dbReference type="Proteomes" id="UP000656244">
    <property type="component" value="Unassembled WGS sequence"/>
</dbReference>
<evidence type="ECO:0000313" key="2">
    <source>
        <dbReference type="Proteomes" id="UP000656244"/>
    </source>
</evidence>
<organism evidence="1 2">
    <name type="scientific">Hyunsoonleella aquatilis</name>
    <dbReference type="NCBI Taxonomy" id="2762758"/>
    <lineage>
        <taxon>Bacteria</taxon>
        <taxon>Pseudomonadati</taxon>
        <taxon>Bacteroidota</taxon>
        <taxon>Flavobacteriia</taxon>
        <taxon>Flavobacteriales</taxon>
        <taxon>Flavobacteriaceae</taxon>
    </lineage>
</organism>
<evidence type="ECO:0008006" key="3">
    <source>
        <dbReference type="Google" id="ProtNLM"/>
    </source>
</evidence>
<dbReference type="PROSITE" id="PS51257">
    <property type="entry name" value="PROKAR_LIPOPROTEIN"/>
    <property type="match status" value="1"/>
</dbReference>
<dbReference type="SUPFAM" id="SSF101898">
    <property type="entry name" value="NHL repeat"/>
    <property type="match status" value="1"/>
</dbReference>
<accession>A0A923KKQ6</accession>
<dbReference type="EMBL" id="JACNMF010000001">
    <property type="protein sequence ID" value="MBC3757085.1"/>
    <property type="molecule type" value="Genomic_DNA"/>
</dbReference>
<keyword evidence="2" id="KW-1185">Reference proteome</keyword>
<evidence type="ECO:0000313" key="1">
    <source>
        <dbReference type="EMBL" id="MBC3757085.1"/>
    </source>
</evidence>
<comment type="caution">
    <text evidence="1">The sequence shown here is derived from an EMBL/GenBank/DDBJ whole genome shotgun (WGS) entry which is preliminary data.</text>
</comment>
<name>A0A923KKQ6_9FLAO</name>
<sequence>MNQIKTFIICAFVFTSCDTGKLKVLADLPNSLKECSAIETVARSRLLWTIEDSGNKNNIYGIDLKGKIIKDIDIKGSSNIDWEDLTSDKQGNIYIGDFGNNSRNRDDFTIYKVSDLTSDKAKGERINFTLPKSVKPKDFEAFFLWNNFFYLFSKDNKSSMLFKVPNMVGKHTAIKISKLKDKHLKITSADISDDGKTVILLTHDKLWKITNFESDDFFSADIEEIQFDHSSQKEGICFKDNSSIYITDERTKVKGGNLYSFSLN</sequence>
<protein>
    <recommendedName>
        <fullName evidence="3">T9SS C-terminal target domain-containing protein</fullName>
    </recommendedName>
</protein>
<gene>
    <name evidence="1" type="ORF">H7U19_01625</name>
</gene>
<proteinExistence type="predicted"/>
<dbReference type="RefSeq" id="WP_186558093.1">
    <property type="nucleotide sequence ID" value="NZ_JACNMF010000001.1"/>
</dbReference>
<dbReference type="AlphaFoldDB" id="A0A923KKQ6"/>
<reference evidence="1" key="1">
    <citation type="submission" date="2020-08" db="EMBL/GenBank/DDBJ databases">
        <title>Hyunsoonleella sp. strain SJ7 genome sequencing and assembly.</title>
        <authorList>
            <person name="Kim I."/>
        </authorList>
    </citation>
    <scope>NUCLEOTIDE SEQUENCE</scope>
    <source>
        <strain evidence="1">SJ7</strain>
    </source>
</reference>